<dbReference type="Pfam" id="PF13520">
    <property type="entry name" value="AA_permease_2"/>
    <property type="match status" value="1"/>
</dbReference>
<dbReference type="GO" id="GO:0005886">
    <property type="term" value="C:plasma membrane"/>
    <property type="evidence" value="ECO:0007669"/>
    <property type="project" value="UniProtKB-SubCell"/>
</dbReference>
<feature type="transmembrane region" description="Helical" evidence="6">
    <location>
        <begin position="12"/>
        <end position="35"/>
    </location>
</feature>
<feature type="transmembrane region" description="Helical" evidence="6">
    <location>
        <begin position="323"/>
        <end position="341"/>
    </location>
</feature>
<sequence length="448" mass="49368">MKSNVKLTKSLRLSDIVFIGLAWMTPMVYFTVFGISFETSGGMITQAYLLAFVAIFFTACNYGIMSRTFPTSGSAYTYVAKSMHPNLGFVVGWAVLLDYFFSPLIASLSFGIYLNAQFPSVPVYIWITLLNVAITVINIMGIKISANISKIFVWIQILFILLFSAFLIRNLNGGMNVFQPFQTDAPFSAVLAGSALICFCFLGFDAITTMSEEAIDAKRTIPKAVIVMISIALIVYFIPSYLTQLVFPNVTFSNADTAGFEIVKMAGGAFLSAVFITVLILATFTQGLTSLTSVSRLLYVMGRDSVLPKRFFGYLHPKYKTPVINIAIGAIFSMLAIVISLESAVKFVSFGALTAFTFVNLSVIFQKFIKEKKRSPRQTVLYLIFPLIGAAFIGWLLTLLDLDALMMGGIWLVFGIGYYLIRKKRIGAGEEHSAIAEENSPIPNPVEL</sequence>
<dbReference type="PIRSF" id="PIRSF006060">
    <property type="entry name" value="AA_transporter"/>
    <property type="match status" value="1"/>
</dbReference>
<dbReference type="GO" id="GO:0022857">
    <property type="term" value="F:transmembrane transporter activity"/>
    <property type="evidence" value="ECO:0007669"/>
    <property type="project" value="InterPro"/>
</dbReference>
<dbReference type="OrthoDB" id="9762947at2"/>
<protein>
    <submittedName>
        <fullName evidence="7">Putrescine importer PuuP</fullName>
    </submittedName>
</protein>
<evidence type="ECO:0000256" key="3">
    <source>
        <dbReference type="ARBA" id="ARBA00022692"/>
    </source>
</evidence>
<dbReference type="KEGG" id="pbj:VN24_23535"/>
<organism evidence="7 8">
    <name type="scientific">Paenibacillus beijingensis</name>
    <dbReference type="NCBI Taxonomy" id="1126833"/>
    <lineage>
        <taxon>Bacteria</taxon>
        <taxon>Bacillati</taxon>
        <taxon>Bacillota</taxon>
        <taxon>Bacilli</taxon>
        <taxon>Bacillales</taxon>
        <taxon>Paenibacillaceae</taxon>
        <taxon>Paenibacillus</taxon>
    </lineage>
</organism>
<feature type="transmembrane region" description="Helical" evidence="6">
    <location>
        <begin position="380"/>
        <end position="398"/>
    </location>
</feature>
<dbReference type="Gene3D" id="1.20.1740.10">
    <property type="entry name" value="Amino acid/polyamine transporter I"/>
    <property type="match status" value="1"/>
</dbReference>
<dbReference type="PATRIC" id="fig|1126833.4.peg.5178"/>
<accession>A0A0D5NP89</accession>
<feature type="transmembrane region" description="Helical" evidence="6">
    <location>
        <begin position="404"/>
        <end position="421"/>
    </location>
</feature>
<dbReference type="RefSeq" id="WP_045672410.1">
    <property type="nucleotide sequence ID" value="NZ_CP011058.1"/>
</dbReference>
<dbReference type="STRING" id="1126833.VN24_23535"/>
<dbReference type="PANTHER" id="PTHR42770">
    <property type="entry name" value="AMINO ACID TRANSPORTER-RELATED"/>
    <property type="match status" value="1"/>
</dbReference>
<evidence type="ECO:0000256" key="4">
    <source>
        <dbReference type="ARBA" id="ARBA00022989"/>
    </source>
</evidence>
<dbReference type="Proteomes" id="UP000032633">
    <property type="component" value="Chromosome"/>
</dbReference>
<dbReference type="HOGENOM" id="CLU_007946_6_0_9"/>
<reference evidence="8" key="2">
    <citation type="submission" date="2015-03" db="EMBL/GenBank/DDBJ databases">
        <title>Genome sequence of Paenibacillus beijingensis strain DSM 24997T.</title>
        <authorList>
            <person name="Kwak Y."/>
            <person name="Shin J.-H."/>
        </authorList>
    </citation>
    <scope>NUCLEOTIDE SEQUENCE [LARGE SCALE GENOMIC DNA]</scope>
    <source>
        <strain evidence="8">DSM 24997</strain>
    </source>
</reference>
<gene>
    <name evidence="7" type="ORF">VN24_23535</name>
</gene>
<keyword evidence="3 6" id="KW-0812">Transmembrane</keyword>
<feature type="transmembrane region" description="Helical" evidence="6">
    <location>
        <begin position="124"/>
        <end position="144"/>
    </location>
</feature>
<feature type="transmembrane region" description="Helical" evidence="6">
    <location>
        <begin position="262"/>
        <end position="284"/>
    </location>
</feature>
<feature type="transmembrane region" description="Helical" evidence="6">
    <location>
        <begin position="47"/>
        <end position="65"/>
    </location>
</feature>
<evidence type="ECO:0000313" key="8">
    <source>
        <dbReference type="Proteomes" id="UP000032633"/>
    </source>
</evidence>
<feature type="transmembrane region" description="Helical" evidence="6">
    <location>
        <begin position="86"/>
        <end position="112"/>
    </location>
</feature>
<keyword evidence="4 6" id="KW-1133">Transmembrane helix</keyword>
<keyword evidence="8" id="KW-1185">Reference proteome</keyword>
<proteinExistence type="predicted"/>
<keyword evidence="5 6" id="KW-0472">Membrane</keyword>
<comment type="subcellular location">
    <subcellularLocation>
        <location evidence="1">Cell membrane</location>
        <topology evidence="1">Multi-pass membrane protein</topology>
    </subcellularLocation>
</comment>
<name>A0A0D5NP89_9BACL</name>
<evidence type="ECO:0000256" key="5">
    <source>
        <dbReference type="ARBA" id="ARBA00023136"/>
    </source>
</evidence>
<evidence type="ECO:0000256" key="6">
    <source>
        <dbReference type="SAM" id="Phobius"/>
    </source>
</evidence>
<evidence type="ECO:0000256" key="1">
    <source>
        <dbReference type="ARBA" id="ARBA00004651"/>
    </source>
</evidence>
<evidence type="ECO:0000313" key="7">
    <source>
        <dbReference type="EMBL" id="AJY76985.1"/>
    </source>
</evidence>
<dbReference type="EMBL" id="CP011058">
    <property type="protein sequence ID" value="AJY76985.1"/>
    <property type="molecule type" value="Genomic_DNA"/>
</dbReference>
<dbReference type="PANTHER" id="PTHR42770:SF8">
    <property type="entry name" value="PUTRESCINE IMPORTER PUUP"/>
    <property type="match status" value="1"/>
</dbReference>
<feature type="transmembrane region" description="Helical" evidence="6">
    <location>
        <begin position="220"/>
        <end position="242"/>
    </location>
</feature>
<feature type="transmembrane region" description="Helical" evidence="6">
    <location>
        <begin position="188"/>
        <end position="208"/>
    </location>
</feature>
<reference evidence="7 8" key="1">
    <citation type="journal article" date="2015" name="J. Biotechnol.">
        <title>Complete genome sequence of Paenibacillus beijingensis 7188(T) (=DSM 24997(T)), a novel rhizobacterium from jujube garden soil.</title>
        <authorList>
            <person name="Kwak Y."/>
            <person name="Shin J.H."/>
        </authorList>
    </citation>
    <scope>NUCLEOTIDE SEQUENCE [LARGE SCALE GENOMIC DNA]</scope>
    <source>
        <strain evidence="7 8">DSM 24997</strain>
    </source>
</reference>
<dbReference type="InterPro" id="IPR050367">
    <property type="entry name" value="APC_superfamily"/>
</dbReference>
<feature type="transmembrane region" description="Helical" evidence="6">
    <location>
        <begin position="347"/>
        <end position="368"/>
    </location>
</feature>
<feature type="transmembrane region" description="Helical" evidence="6">
    <location>
        <begin position="151"/>
        <end position="168"/>
    </location>
</feature>
<keyword evidence="2" id="KW-1003">Cell membrane</keyword>
<dbReference type="InterPro" id="IPR002293">
    <property type="entry name" value="AA/rel_permease1"/>
</dbReference>
<dbReference type="AlphaFoldDB" id="A0A0D5NP89"/>
<evidence type="ECO:0000256" key="2">
    <source>
        <dbReference type="ARBA" id="ARBA00022475"/>
    </source>
</evidence>